<dbReference type="AlphaFoldDB" id="A0A9X2FWR1"/>
<sequence>MNKIQWTKKAVKQLHRIAQNDKERVFSKITTLRQFPDCLNIKKLKGFEDIYRLRVGRYRVLFLFVETIKVIRIKEVRKRDERTY</sequence>
<dbReference type="InterPro" id="IPR035093">
    <property type="entry name" value="RelE/ParE_toxin_dom_sf"/>
</dbReference>
<dbReference type="EMBL" id="JAMZDE010000007">
    <property type="protein sequence ID" value="MCP1339932.1"/>
    <property type="molecule type" value="Genomic_DNA"/>
</dbReference>
<proteinExistence type="predicted"/>
<dbReference type="PANTHER" id="PTHR38813:SF1">
    <property type="entry name" value="TOXIN RELE1-RELATED"/>
    <property type="match status" value="1"/>
</dbReference>
<dbReference type="RefSeq" id="WP_253619812.1">
    <property type="nucleotide sequence ID" value="NZ_JAMZDE010000007.1"/>
</dbReference>
<dbReference type="InterPro" id="IPR052747">
    <property type="entry name" value="TA_system_RelE_toxin"/>
</dbReference>
<evidence type="ECO:0000313" key="3">
    <source>
        <dbReference type="Proteomes" id="UP001139474"/>
    </source>
</evidence>
<evidence type="ECO:0000313" key="2">
    <source>
        <dbReference type="EMBL" id="MCP1339932.1"/>
    </source>
</evidence>
<keyword evidence="1" id="KW-1277">Toxin-antitoxin system</keyword>
<organism evidence="2 3">
    <name type="scientific">Idiomarina rhizosphaerae</name>
    <dbReference type="NCBI Taxonomy" id="2961572"/>
    <lineage>
        <taxon>Bacteria</taxon>
        <taxon>Pseudomonadati</taxon>
        <taxon>Pseudomonadota</taxon>
        <taxon>Gammaproteobacteria</taxon>
        <taxon>Alteromonadales</taxon>
        <taxon>Idiomarinaceae</taxon>
        <taxon>Idiomarina</taxon>
    </lineage>
</organism>
<dbReference type="InterPro" id="IPR007712">
    <property type="entry name" value="RelE/ParE_toxin"/>
</dbReference>
<reference evidence="2" key="1">
    <citation type="submission" date="2022-06" db="EMBL/GenBank/DDBJ databases">
        <title>Idiomarina rhizosphaerae M1R2S28.</title>
        <authorList>
            <person name="Sun J.-Q."/>
            <person name="Li L.-F."/>
        </authorList>
    </citation>
    <scope>NUCLEOTIDE SEQUENCE</scope>
    <source>
        <strain evidence="2">M1R2S28</strain>
    </source>
</reference>
<dbReference type="Gene3D" id="3.30.2310.20">
    <property type="entry name" value="RelE-like"/>
    <property type="match status" value="1"/>
</dbReference>
<dbReference type="PANTHER" id="PTHR38813">
    <property type="match status" value="1"/>
</dbReference>
<evidence type="ECO:0000256" key="1">
    <source>
        <dbReference type="ARBA" id="ARBA00022649"/>
    </source>
</evidence>
<name>A0A9X2FWR1_9GAMM</name>
<gene>
    <name evidence="2" type="ORF">NJR55_10055</name>
</gene>
<comment type="caution">
    <text evidence="2">The sequence shown here is derived from an EMBL/GenBank/DDBJ whole genome shotgun (WGS) entry which is preliminary data.</text>
</comment>
<accession>A0A9X2FWR1</accession>
<keyword evidence="3" id="KW-1185">Reference proteome</keyword>
<dbReference type="SUPFAM" id="SSF143011">
    <property type="entry name" value="RelE-like"/>
    <property type="match status" value="1"/>
</dbReference>
<dbReference type="Pfam" id="PF05016">
    <property type="entry name" value="ParE_toxin"/>
    <property type="match status" value="1"/>
</dbReference>
<dbReference type="Proteomes" id="UP001139474">
    <property type="component" value="Unassembled WGS sequence"/>
</dbReference>
<protein>
    <submittedName>
        <fullName evidence="2">Type II toxin-antitoxin system RelE/ParE family toxin</fullName>
    </submittedName>
</protein>